<name>A0ABD2WQJ3_9HYME</name>
<keyword evidence="2" id="KW-1185">Reference proteome</keyword>
<gene>
    <name evidence="1" type="ORF">TKK_010669</name>
</gene>
<evidence type="ECO:0000313" key="1">
    <source>
        <dbReference type="EMBL" id="KAL3395040.1"/>
    </source>
</evidence>
<dbReference type="EMBL" id="JBJJXI010000085">
    <property type="protein sequence ID" value="KAL3395040.1"/>
    <property type="molecule type" value="Genomic_DNA"/>
</dbReference>
<proteinExistence type="predicted"/>
<reference evidence="1 2" key="1">
    <citation type="journal article" date="2024" name="bioRxiv">
        <title>A reference genome for Trichogramma kaykai: A tiny desert-dwelling parasitoid wasp with competing sex-ratio distorters.</title>
        <authorList>
            <person name="Culotta J."/>
            <person name="Lindsey A.R."/>
        </authorList>
    </citation>
    <scope>NUCLEOTIDE SEQUENCE [LARGE SCALE GENOMIC DNA]</scope>
    <source>
        <strain evidence="1 2">KSX58</strain>
    </source>
</reference>
<dbReference type="AlphaFoldDB" id="A0ABD2WQJ3"/>
<dbReference type="Proteomes" id="UP001627154">
    <property type="component" value="Unassembled WGS sequence"/>
</dbReference>
<evidence type="ECO:0000313" key="2">
    <source>
        <dbReference type="Proteomes" id="UP001627154"/>
    </source>
</evidence>
<comment type="caution">
    <text evidence="1">The sequence shown here is derived from an EMBL/GenBank/DDBJ whole genome shotgun (WGS) entry which is preliminary data.</text>
</comment>
<organism evidence="1 2">
    <name type="scientific">Trichogramma kaykai</name>
    <dbReference type="NCBI Taxonomy" id="54128"/>
    <lineage>
        <taxon>Eukaryota</taxon>
        <taxon>Metazoa</taxon>
        <taxon>Ecdysozoa</taxon>
        <taxon>Arthropoda</taxon>
        <taxon>Hexapoda</taxon>
        <taxon>Insecta</taxon>
        <taxon>Pterygota</taxon>
        <taxon>Neoptera</taxon>
        <taxon>Endopterygota</taxon>
        <taxon>Hymenoptera</taxon>
        <taxon>Apocrita</taxon>
        <taxon>Proctotrupomorpha</taxon>
        <taxon>Chalcidoidea</taxon>
        <taxon>Trichogrammatidae</taxon>
        <taxon>Trichogramma</taxon>
    </lineage>
</organism>
<sequence>MWTAKATTHSCTCAGYPFKRIAAFCDSCSPWRCVLYANEVCSCSTKIFRTSLKLFSLLGVELYYIHRYSKSYTNMD</sequence>
<accession>A0ABD2WQJ3</accession>
<protein>
    <submittedName>
        <fullName evidence="1">Uncharacterized protein</fullName>
    </submittedName>
</protein>